<sequence length="133" mass="14610">MQLGEPRWTVQLGRRDATIARQSAANNNLPGLGSRLAQCQARCTSFRSHVYNDTNVNAHSHPSAGRTARPSTGTATSRHWMRRLPSPSSTSATRTWCRSRGCCTRTKSSSPTGRRTGWSGSTAATRPPSQQRW</sequence>
<keyword evidence="3" id="KW-0560">Oxidoreductase</keyword>
<feature type="compositionally biased region" description="Polar residues" evidence="2">
    <location>
        <begin position="86"/>
        <end position="96"/>
    </location>
</feature>
<feature type="compositionally biased region" description="Polar residues" evidence="2">
    <location>
        <begin position="105"/>
        <end position="133"/>
    </location>
</feature>
<protein>
    <submittedName>
        <fullName evidence="3">Peroxidase P7-like</fullName>
    </submittedName>
</protein>
<evidence type="ECO:0000256" key="1">
    <source>
        <dbReference type="ARBA" id="ARBA00022837"/>
    </source>
</evidence>
<dbReference type="GO" id="GO:0020037">
    <property type="term" value="F:heme binding"/>
    <property type="evidence" value="ECO:0007669"/>
    <property type="project" value="InterPro"/>
</dbReference>
<feature type="region of interest" description="Disordered" evidence="2">
    <location>
        <begin position="54"/>
        <end position="133"/>
    </location>
</feature>
<keyword evidence="4" id="KW-1185">Reference proteome</keyword>
<gene>
    <name evidence="3" type="ORF">Cni_G08568</name>
</gene>
<keyword evidence="1" id="KW-0106">Calcium</keyword>
<dbReference type="Gene3D" id="1.10.520.10">
    <property type="match status" value="1"/>
</dbReference>
<keyword evidence="3" id="KW-0575">Peroxidase</keyword>
<dbReference type="InterPro" id="IPR010255">
    <property type="entry name" value="Haem_peroxidase_sf"/>
</dbReference>
<dbReference type="AlphaFoldDB" id="A0AAQ3K0P2"/>
<name>A0AAQ3K0P2_9LILI</name>
<dbReference type="GO" id="GO:0006979">
    <property type="term" value="P:response to oxidative stress"/>
    <property type="evidence" value="ECO:0007669"/>
    <property type="project" value="InterPro"/>
</dbReference>
<accession>A0AAQ3K0P2</accession>
<dbReference type="EMBL" id="CP136892">
    <property type="protein sequence ID" value="WOK99856.1"/>
    <property type="molecule type" value="Genomic_DNA"/>
</dbReference>
<organism evidence="3 4">
    <name type="scientific">Canna indica</name>
    <name type="common">Indian-shot</name>
    <dbReference type="NCBI Taxonomy" id="4628"/>
    <lineage>
        <taxon>Eukaryota</taxon>
        <taxon>Viridiplantae</taxon>
        <taxon>Streptophyta</taxon>
        <taxon>Embryophyta</taxon>
        <taxon>Tracheophyta</taxon>
        <taxon>Spermatophyta</taxon>
        <taxon>Magnoliopsida</taxon>
        <taxon>Liliopsida</taxon>
        <taxon>Zingiberales</taxon>
        <taxon>Cannaceae</taxon>
        <taxon>Canna</taxon>
    </lineage>
</organism>
<reference evidence="3 4" key="1">
    <citation type="submission" date="2023-10" db="EMBL/GenBank/DDBJ databases">
        <title>Chromosome-scale genome assembly provides insights into flower coloration mechanisms of Canna indica.</title>
        <authorList>
            <person name="Li C."/>
        </authorList>
    </citation>
    <scope>NUCLEOTIDE SEQUENCE [LARGE SCALE GENOMIC DNA]</scope>
    <source>
        <tissue evidence="3">Flower</tissue>
    </source>
</reference>
<dbReference type="SUPFAM" id="SSF48113">
    <property type="entry name" value="Heme-dependent peroxidases"/>
    <property type="match status" value="1"/>
</dbReference>
<evidence type="ECO:0000313" key="3">
    <source>
        <dbReference type="EMBL" id="WOK99856.1"/>
    </source>
</evidence>
<evidence type="ECO:0000256" key="2">
    <source>
        <dbReference type="SAM" id="MobiDB-lite"/>
    </source>
</evidence>
<dbReference type="Proteomes" id="UP001327560">
    <property type="component" value="Chromosome 3"/>
</dbReference>
<dbReference type="GO" id="GO:0004601">
    <property type="term" value="F:peroxidase activity"/>
    <property type="evidence" value="ECO:0007669"/>
    <property type="project" value="UniProtKB-KW"/>
</dbReference>
<proteinExistence type="predicted"/>
<evidence type="ECO:0000313" key="4">
    <source>
        <dbReference type="Proteomes" id="UP001327560"/>
    </source>
</evidence>